<keyword evidence="5" id="KW-1133">Transmembrane helix</keyword>
<dbReference type="InterPro" id="IPR008176">
    <property type="entry name" value="Defensin_plant"/>
</dbReference>
<evidence type="ECO:0000313" key="8">
    <source>
        <dbReference type="Proteomes" id="UP001371456"/>
    </source>
</evidence>
<dbReference type="SUPFAM" id="SSF57095">
    <property type="entry name" value="Scorpion toxin-like"/>
    <property type="match status" value="1"/>
</dbReference>
<dbReference type="GO" id="GO:0006952">
    <property type="term" value="P:defense response"/>
    <property type="evidence" value="ECO:0007669"/>
    <property type="project" value="InterPro"/>
</dbReference>
<dbReference type="PRINTS" id="PR00288">
    <property type="entry name" value="PUROTHIONIN"/>
</dbReference>
<feature type="transmembrane region" description="Helical" evidence="5">
    <location>
        <begin position="6"/>
        <end position="27"/>
    </location>
</feature>
<evidence type="ECO:0000313" key="7">
    <source>
        <dbReference type="EMBL" id="KAK6790904.1"/>
    </source>
</evidence>
<dbReference type="CDD" id="cd00107">
    <property type="entry name" value="Knot1"/>
    <property type="match status" value="1"/>
</dbReference>
<dbReference type="PANTHER" id="PTHR33147">
    <property type="entry name" value="DEFENSIN-LIKE PROTEIN 1"/>
    <property type="match status" value="1"/>
</dbReference>
<keyword evidence="2" id="KW-0964">Secreted</keyword>
<accession>A0AAN8TNG3</accession>
<keyword evidence="8" id="KW-1185">Reference proteome</keyword>
<dbReference type="EMBL" id="JBANQN010000004">
    <property type="protein sequence ID" value="KAK6790904.1"/>
    <property type="molecule type" value="Genomic_DNA"/>
</dbReference>
<sequence length="111" mass="12554">MAFDTTISLFIVNVISLTETHNHIILWKKKKGKEKMDRKISGLLFLLVILFTSQMSIRGAEGRVCISKSHGYKGPCVRDHNCAIICRNEYFSGGDCIGFGFNRKCFCTKIC</sequence>
<evidence type="ECO:0000256" key="3">
    <source>
        <dbReference type="ARBA" id="ARBA00022729"/>
    </source>
</evidence>
<dbReference type="SMART" id="SM00505">
    <property type="entry name" value="Knot1"/>
    <property type="match status" value="1"/>
</dbReference>
<keyword evidence="3" id="KW-0732">Signal</keyword>
<evidence type="ECO:0000256" key="5">
    <source>
        <dbReference type="SAM" id="Phobius"/>
    </source>
</evidence>
<comment type="subcellular location">
    <subcellularLocation>
        <location evidence="1">Secreted</location>
    </subcellularLocation>
</comment>
<dbReference type="Pfam" id="PF00304">
    <property type="entry name" value="Gamma-thionin"/>
    <property type="match status" value="1"/>
</dbReference>
<proteinExistence type="predicted"/>
<gene>
    <name evidence="7" type="ORF">RDI58_009985</name>
</gene>
<dbReference type="Proteomes" id="UP001371456">
    <property type="component" value="Unassembled WGS sequence"/>
</dbReference>
<dbReference type="GO" id="GO:0005576">
    <property type="term" value="C:extracellular region"/>
    <property type="evidence" value="ECO:0007669"/>
    <property type="project" value="UniProtKB-SubCell"/>
</dbReference>
<dbReference type="PROSITE" id="PS00940">
    <property type="entry name" value="GAMMA_THIONIN"/>
    <property type="match status" value="1"/>
</dbReference>
<evidence type="ECO:0000256" key="2">
    <source>
        <dbReference type="ARBA" id="ARBA00022525"/>
    </source>
</evidence>
<dbReference type="AlphaFoldDB" id="A0AAN8TNG3"/>
<keyword evidence="5" id="KW-0472">Membrane</keyword>
<name>A0AAN8TNG3_SOLBU</name>
<feature type="transmembrane region" description="Helical" evidence="5">
    <location>
        <begin position="39"/>
        <end position="57"/>
    </location>
</feature>
<dbReference type="InterPro" id="IPR036574">
    <property type="entry name" value="Scorpion_toxin-like_sf"/>
</dbReference>
<protein>
    <recommendedName>
        <fullName evidence="6">Knottins-like domain-containing protein</fullName>
    </recommendedName>
</protein>
<reference evidence="7 8" key="1">
    <citation type="submission" date="2024-02" db="EMBL/GenBank/DDBJ databases">
        <title>de novo genome assembly of Solanum bulbocastanum strain 11H21.</title>
        <authorList>
            <person name="Hosaka A.J."/>
        </authorList>
    </citation>
    <scope>NUCLEOTIDE SEQUENCE [LARGE SCALE GENOMIC DNA]</scope>
    <source>
        <tissue evidence="7">Young leaves</tissue>
    </source>
</reference>
<evidence type="ECO:0000256" key="1">
    <source>
        <dbReference type="ARBA" id="ARBA00004613"/>
    </source>
</evidence>
<dbReference type="PANTHER" id="PTHR33147:SF133">
    <property type="entry name" value="DEFENSIN-LIKE PROTEIN 6-RELATED"/>
    <property type="match status" value="1"/>
</dbReference>
<dbReference type="InterPro" id="IPR003614">
    <property type="entry name" value="Knottins"/>
</dbReference>
<evidence type="ECO:0000259" key="6">
    <source>
        <dbReference type="SMART" id="SM00505"/>
    </source>
</evidence>
<comment type="caution">
    <text evidence="7">The sequence shown here is derived from an EMBL/GenBank/DDBJ whole genome shotgun (WGS) entry which is preliminary data.</text>
</comment>
<keyword evidence="5" id="KW-0812">Transmembrane</keyword>
<organism evidence="7 8">
    <name type="scientific">Solanum bulbocastanum</name>
    <name type="common">Wild potato</name>
    <dbReference type="NCBI Taxonomy" id="147425"/>
    <lineage>
        <taxon>Eukaryota</taxon>
        <taxon>Viridiplantae</taxon>
        <taxon>Streptophyta</taxon>
        <taxon>Embryophyta</taxon>
        <taxon>Tracheophyta</taxon>
        <taxon>Spermatophyta</taxon>
        <taxon>Magnoliopsida</taxon>
        <taxon>eudicotyledons</taxon>
        <taxon>Gunneridae</taxon>
        <taxon>Pentapetalae</taxon>
        <taxon>asterids</taxon>
        <taxon>lamiids</taxon>
        <taxon>Solanales</taxon>
        <taxon>Solanaceae</taxon>
        <taxon>Solanoideae</taxon>
        <taxon>Solaneae</taxon>
        <taxon>Solanum</taxon>
    </lineage>
</organism>
<keyword evidence="4" id="KW-1015">Disulfide bond</keyword>
<evidence type="ECO:0000256" key="4">
    <source>
        <dbReference type="ARBA" id="ARBA00023157"/>
    </source>
</evidence>
<dbReference type="Gene3D" id="3.30.30.10">
    <property type="entry name" value="Knottin, scorpion toxin-like"/>
    <property type="match status" value="1"/>
</dbReference>
<feature type="domain" description="Knottins-like" evidence="6">
    <location>
        <begin position="64"/>
        <end position="111"/>
    </location>
</feature>